<reference evidence="10 11" key="1">
    <citation type="submission" date="2024-09" db="EMBL/GenBank/DDBJ databases">
        <authorList>
            <person name="Sun Q."/>
            <person name="Mori K."/>
        </authorList>
    </citation>
    <scope>NUCLEOTIDE SEQUENCE [LARGE SCALE GENOMIC DNA]</scope>
    <source>
        <strain evidence="10 11">NCAIM B.02301</strain>
    </source>
</reference>
<evidence type="ECO:0000256" key="9">
    <source>
        <dbReference type="SAM" id="Phobius"/>
    </source>
</evidence>
<dbReference type="Proteomes" id="UP001589833">
    <property type="component" value="Unassembled WGS sequence"/>
</dbReference>
<organism evidence="10 11">
    <name type="scientific">Halalkalibacter alkalisediminis</name>
    <dbReference type="NCBI Taxonomy" id="935616"/>
    <lineage>
        <taxon>Bacteria</taxon>
        <taxon>Bacillati</taxon>
        <taxon>Bacillota</taxon>
        <taxon>Bacilli</taxon>
        <taxon>Bacillales</taxon>
        <taxon>Bacillaceae</taxon>
        <taxon>Halalkalibacter</taxon>
    </lineage>
</organism>
<gene>
    <name evidence="10" type="ORF">ACFFH4_04920</name>
</gene>
<evidence type="ECO:0000256" key="7">
    <source>
        <dbReference type="ARBA" id="ARBA00022989"/>
    </source>
</evidence>
<comment type="subcellular location">
    <subcellularLocation>
        <location evidence="1">Cell membrane</location>
        <topology evidence="1">Multi-pass membrane protein</topology>
    </subcellularLocation>
</comment>
<evidence type="ECO:0000256" key="6">
    <source>
        <dbReference type="ARBA" id="ARBA00022847"/>
    </source>
</evidence>
<evidence type="ECO:0000313" key="10">
    <source>
        <dbReference type="EMBL" id="MFC0558389.1"/>
    </source>
</evidence>
<accession>A0ABV6NC68</accession>
<dbReference type="InterPro" id="IPR001463">
    <property type="entry name" value="Na/Ala_symport"/>
</dbReference>
<keyword evidence="4" id="KW-1003">Cell membrane</keyword>
<evidence type="ECO:0000256" key="1">
    <source>
        <dbReference type="ARBA" id="ARBA00004651"/>
    </source>
</evidence>
<keyword evidence="6" id="KW-0769">Symport</keyword>
<keyword evidence="5 9" id="KW-0812">Transmembrane</keyword>
<evidence type="ECO:0000256" key="5">
    <source>
        <dbReference type="ARBA" id="ARBA00022692"/>
    </source>
</evidence>
<proteinExistence type="inferred from homology"/>
<feature type="transmembrane region" description="Helical" evidence="9">
    <location>
        <begin position="12"/>
        <end position="37"/>
    </location>
</feature>
<evidence type="ECO:0000256" key="2">
    <source>
        <dbReference type="ARBA" id="ARBA00009261"/>
    </source>
</evidence>
<keyword evidence="8 9" id="KW-0472">Membrane</keyword>
<evidence type="ECO:0000313" key="11">
    <source>
        <dbReference type="Proteomes" id="UP001589833"/>
    </source>
</evidence>
<keyword evidence="3" id="KW-0813">Transport</keyword>
<name>A0ABV6NC68_9BACI</name>
<dbReference type="Pfam" id="PF01235">
    <property type="entry name" value="Na_Ala_symp"/>
    <property type="match status" value="1"/>
</dbReference>
<keyword evidence="7 9" id="KW-1133">Transmembrane helix</keyword>
<comment type="similarity">
    <text evidence="2">Belongs to the alanine or glycine:cation symporter (AGCS) (TC 2.A.25) family.</text>
</comment>
<evidence type="ECO:0000256" key="8">
    <source>
        <dbReference type="ARBA" id="ARBA00023136"/>
    </source>
</evidence>
<sequence length="69" mass="7812">MGSILFGSVGSLLLVWSLLDIMLAFIVIPNMIALLLLSEKVKEITVDYFAKRDQSRVKQDEDITTRKLD</sequence>
<evidence type="ECO:0000256" key="4">
    <source>
        <dbReference type="ARBA" id="ARBA00022475"/>
    </source>
</evidence>
<evidence type="ECO:0000256" key="3">
    <source>
        <dbReference type="ARBA" id="ARBA00022448"/>
    </source>
</evidence>
<dbReference type="EMBL" id="JBHLTR010000004">
    <property type="protein sequence ID" value="MFC0558389.1"/>
    <property type="molecule type" value="Genomic_DNA"/>
</dbReference>
<protein>
    <submittedName>
        <fullName evidence="10">Alanine:cation symporter family protein</fullName>
    </submittedName>
</protein>
<keyword evidence="11" id="KW-1185">Reference proteome</keyword>
<dbReference type="RefSeq" id="WP_273841338.1">
    <property type="nucleotide sequence ID" value="NZ_JBHLTR010000004.1"/>
</dbReference>
<comment type="caution">
    <text evidence="10">The sequence shown here is derived from an EMBL/GenBank/DDBJ whole genome shotgun (WGS) entry which is preliminary data.</text>
</comment>